<dbReference type="EC" id="6.3.2.4" evidence="18"/>
<evidence type="ECO:0000256" key="5">
    <source>
        <dbReference type="ARBA" id="ARBA00010871"/>
    </source>
</evidence>
<dbReference type="InterPro" id="IPR000291">
    <property type="entry name" value="D-Ala_lig_Van_CS"/>
</dbReference>
<evidence type="ECO:0000256" key="21">
    <source>
        <dbReference type="PROSITE-ProRule" id="PRU00409"/>
    </source>
</evidence>
<dbReference type="GO" id="GO:0008360">
    <property type="term" value="P:regulation of cell shape"/>
    <property type="evidence" value="ECO:0007669"/>
    <property type="project" value="UniProtKB-KW"/>
</dbReference>
<keyword evidence="11 20" id="KW-0460">Magnesium</keyword>
<evidence type="ECO:0000256" key="6">
    <source>
        <dbReference type="ARBA" id="ARBA00022490"/>
    </source>
</evidence>
<keyword evidence="14 20" id="KW-0464">Manganese</keyword>
<feature type="active site" evidence="19">
    <location>
        <position position="20"/>
    </location>
</feature>
<evidence type="ECO:0000256" key="1">
    <source>
        <dbReference type="ARBA" id="ARBA00001936"/>
    </source>
</evidence>
<dbReference type="FunFam" id="3.30.470.20:FF:000008">
    <property type="entry name" value="D-alanine--D-alanine ligase"/>
    <property type="match status" value="1"/>
</dbReference>
<dbReference type="GO" id="GO:0009252">
    <property type="term" value="P:peptidoglycan biosynthetic process"/>
    <property type="evidence" value="ECO:0007669"/>
    <property type="project" value="UniProtKB-UniRule"/>
</dbReference>
<evidence type="ECO:0000256" key="15">
    <source>
        <dbReference type="ARBA" id="ARBA00023316"/>
    </source>
</evidence>
<evidence type="ECO:0000256" key="20">
    <source>
        <dbReference type="PIRSR" id="PIRSR039102-3"/>
    </source>
</evidence>
<evidence type="ECO:0000256" key="12">
    <source>
        <dbReference type="ARBA" id="ARBA00022960"/>
    </source>
</evidence>
<dbReference type="NCBIfam" id="TIGR01205">
    <property type="entry name" value="D_ala_D_alaTIGR"/>
    <property type="match status" value="1"/>
</dbReference>
<dbReference type="Proteomes" id="UP000595373">
    <property type="component" value="Chromosome"/>
</dbReference>
<dbReference type="PIRSF" id="PIRSF039102">
    <property type="entry name" value="Ddl/VanB"/>
    <property type="match status" value="1"/>
</dbReference>
<keyword evidence="10 21" id="KW-0067">ATP-binding</keyword>
<dbReference type="Gene3D" id="3.30.470.20">
    <property type="entry name" value="ATP-grasp fold, B domain"/>
    <property type="match status" value="1"/>
</dbReference>
<dbReference type="PROSITE" id="PS00844">
    <property type="entry name" value="DALA_DALA_LIGASE_2"/>
    <property type="match status" value="1"/>
</dbReference>
<keyword evidence="13 18" id="KW-0573">Peptidoglycan synthesis</keyword>
<evidence type="ECO:0000259" key="22">
    <source>
        <dbReference type="PROSITE" id="PS50975"/>
    </source>
</evidence>
<keyword evidence="15 18" id="KW-0961">Cell wall biogenesis/degradation</keyword>
<dbReference type="PROSITE" id="PS50975">
    <property type="entry name" value="ATP_GRASP"/>
    <property type="match status" value="1"/>
</dbReference>
<comment type="catalytic activity">
    <reaction evidence="16 18">
        <text>2 D-alanine + ATP = D-alanyl-D-alanine + ADP + phosphate + H(+)</text>
        <dbReference type="Rhea" id="RHEA:11224"/>
        <dbReference type="ChEBI" id="CHEBI:15378"/>
        <dbReference type="ChEBI" id="CHEBI:30616"/>
        <dbReference type="ChEBI" id="CHEBI:43474"/>
        <dbReference type="ChEBI" id="CHEBI:57416"/>
        <dbReference type="ChEBI" id="CHEBI:57822"/>
        <dbReference type="ChEBI" id="CHEBI:456216"/>
        <dbReference type="EC" id="6.3.2.4"/>
    </reaction>
</comment>
<dbReference type="EMBL" id="CP066558">
    <property type="protein sequence ID" value="QQF82038.1"/>
    <property type="molecule type" value="Genomic_DNA"/>
</dbReference>
<evidence type="ECO:0000256" key="18">
    <source>
        <dbReference type="HAMAP-Rule" id="MF_00047"/>
    </source>
</evidence>
<dbReference type="Gene3D" id="3.30.1490.20">
    <property type="entry name" value="ATP-grasp fold, A domain"/>
    <property type="match status" value="1"/>
</dbReference>
<feature type="binding site" evidence="20">
    <location>
        <position position="274"/>
    </location>
    <ligand>
        <name>Mg(2+)</name>
        <dbReference type="ChEBI" id="CHEBI:18420"/>
        <label>2</label>
    </ligand>
</feature>
<evidence type="ECO:0000256" key="7">
    <source>
        <dbReference type="ARBA" id="ARBA00022598"/>
    </source>
</evidence>
<comment type="subcellular location">
    <subcellularLocation>
        <location evidence="3 18">Cytoplasm</location>
    </subcellularLocation>
</comment>
<comment type="similarity">
    <text evidence="5 18">Belongs to the D-alanine--D-alanine ligase family.</text>
</comment>
<comment type="cofactor">
    <cofactor evidence="20">
        <name>Mg(2+)</name>
        <dbReference type="ChEBI" id="CHEBI:18420"/>
    </cofactor>
    <cofactor evidence="20">
        <name>Mn(2+)</name>
        <dbReference type="ChEBI" id="CHEBI:29035"/>
    </cofactor>
    <text evidence="20">Binds 2 magnesium or manganese ions per subunit.</text>
</comment>
<dbReference type="Pfam" id="PF07478">
    <property type="entry name" value="Dala_Dala_lig_C"/>
    <property type="match status" value="1"/>
</dbReference>
<dbReference type="GO" id="GO:0008716">
    <property type="term" value="F:D-alanine-D-alanine ligase activity"/>
    <property type="evidence" value="ECO:0007669"/>
    <property type="project" value="UniProtKB-UniRule"/>
</dbReference>
<evidence type="ECO:0000256" key="2">
    <source>
        <dbReference type="ARBA" id="ARBA00003921"/>
    </source>
</evidence>
<feature type="binding site" evidence="20">
    <location>
        <position position="272"/>
    </location>
    <ligand>
        <name>Mg(2+)</name>
        <dbReference type="ChEBI" id="CHEBI:18420"/>
        <label>2</label>
    </ligand>
</feature>
<evidence type="ECO:0000256" key="9">
    <source>
        <dbReference type="ARBA" id="ARBA00022741"/>
    </source>
</evidence>
<evidence type="ECO:0000256" key="19">
    <source>
        <dbReference type="PIRSR" id="PIRSR039102-1"/>
    </source>
</evidence>
<reference evidence="23 24" key="1">
    <citation type="submission" date="2020-12" db="EMBL/GenBank/DDBJ databases">
        <title>ASc-MMNZ-VFA-070.</title>
        <authorList>
            <person name="Schryvers A."/>
            <person name="Mostafa Nazari M."/>
            <person name="Farshchi Andisi V."/>
            <person name="Timsit E."/>
            <person name="Walter Morck D."/>
        </authorList>
    </citation>
    <scope>NUCLEOTIDE SEQUENCE [LARGE SCALE GENOMIC DNA]</scope>
    <source>
        <strain evidence="23 24">ASc-MMNZ-VFA-070</strain>
    </source>
</reference>
<dbReference type="SUPFAM" id="SSF52440">
    <property type="entry name" value="PreATP-grasp domain"/>
    <property type="match status" value="1"/>
</dbReference>
<comment type="cofactor">
    <cofactor evidence="1">
        <name>Mn(2+)</name>
        <dbReference type="ChEBI" id="CHEBI:29035"/>
    </cofactor>
</comment>
<keyword evidence="8 20" id="KW-0479">Metal-binding</keyword>
<gene>
    <name evidence="18" type="primary">ddl</name>
    <name evidence="23" type="ORF">JFL49_08230</name>
</gene>
<keyword evidence="9 21" id="KW-0547">Nucleotide-binding</keyword>
<protein>
    <recommendedName>
        <fullName evidence="18">D-alanine--D-alanine ligase</fullName>
        <ecNumber evidence="18">6.3.2.4</ecNumber>
    </recommendedName>
    <alternativeName>
        <fullName evidence="18">D-Ala-D-Ala ligase</fullName>
    </alternativeName>
    <alternativeName>
        <fullName evidence="18">D-alanylalanine synthetase</fullName>
    </alternativeName>
</protein>
<evidence type="ECO:0000256" key="3">
    <source>
        <dbReference type="ARBA" id="ARBA00004496"/>
    </source>
</evidence>
<keyword evidence="6 18" id="KW-0963">Cytoplasm</keyword>
<dbReference type="Pfam" id="PF01820">
    <property type="entry name" value="Dala_Dala_lig_N"/>
    <property type="match status" value="1"/>
</dbReference>
<dbReference type="FunFam" id="3.30.1490.20:FF:000007">
    <property type="entry name" value="D-alanine--D-alanine ligase"/>
    <property type="match status" value="1"/>
</dbReference>
<feature type="binding site" evidence="20">
    <location>
        <position position="272"/>
    </location>
    <ligand>
        <name>Mg(2+)</name>
        <dbReference type="ChEBI" id="CHEBI:18420"/>
        <label>1</label>
    </ligand>
</feature>
<dbReference type="PROSITE" id="PS00843">
    <property type="entry name" value="DALA_DALA_LIGASE_1"/>
    <property type="match status" value="1"/>
</dbReference>
<dbReference type="GO" id="GO:0046872">
    <property type="term" value="F:metal ion binding"/>
    <property type="evidence" value="ECO:0007669"/>
    <property type="project" value="UniProtKB-KW"/>
</dbReference>
<dbReference type="SUPFAM" id="SSF56059">
    <property type="entry name" value="Glutathione synthetase ATP-binding domain-like"/>
    <property type="match status" value="1"/>
</dbReference>
<comment type="pathway">
    <text evidence="17">Glycan biosynthesis.</text>
</comment>
<organism evidence="23 24">
    <name type="scientific">Histophilus somni</name>
    <name type="common">Haemophilus somnus</name>
    <dbReference type="NCBI Taxonomy" id="731"/>
    <lineage>
        <taxon>Bacteria</taxon>
        <taxon>Pseudomonadati</taxon>
        <taxon>Pseudomonadota</taxon>
        <taxon>Gammaproteobacteria</taxon>
        <taxon>Pasteurellales</taxon>
        <taxon>Pasteurellaceae</taxon>
        <taxon>Histophilus</taxon>
    </lineage>
</organism>
<dbReference type="InterPro" id="IPR016185">
    <property type="entry name" value="PreATP-grasp_dom_sf"/>
</dbReference>
<dbReference type="NCBIfam" id="NF002378">
    <property type="entry name" value="PRK01372.1"/>
    <property type="match status" value="1"/>
</dbReference>
<keyword evidence="7 18" id="KW-0436">Ligase</keyword>
<dbReference type="PANTHER" id="PTHR23132">
    <property type="entry name" value="D-ALANINE--D-ALANINE LIGASE"/>
    <property type="match status" value="1"/>
</dbReference>
<name>A0A9Q7E4F3_HISSO</name>
<comment type="function">
    <text evidence="2 18">Cell wall formation.</text>
</comment>
<evidence type="ECO:0000256" key="14">
    <source>
        <dbReference type="ARBA" id="ARBA00023211"/>
    </source>
</evidence>
<keyword evidence="12 18" id="KW-0133">Cell shape</keyword>
<evidence type="ECO:0000256" key="10">
    <source>
        <dbReference type="ARBA" id="ARBA00022840"/>
    </source>
</evidence>
<comment type="pathway">
    <text evidence="4 18">Cell wall biogenesis; peptidoglycan biosynthesis.</text>
</comment>
<dbReference type="HAMAP" id="MF_00047">
    <property type="entry name" value="Dala_Dala_lig"/>
    <property type="match status" value="1"/>
</dbReference>
<proteinExistence type="inferred from homology"/>
<dbReference type="RefSeq" id="WP_075294392.1">
    <property type="nucleotide sequence ID" value="NZ_CP018802.1"/>
</dbReference>
<evidence type="ECO:0000256" key="11">
    <source>
        <dbReference type="ARBA" id="ARBA00022842"/>
    </source>
</evidence>
<evidence type="ECO:0000256" key="8">
    <source>
        <dbReference type="ARBA" id="ARBA00022723"/>
    </source>
</evidence>
<keyword evidence="24" id="KW-1185">Reference proteome</keyword>
<evidence type="ECO:0000256" key="4">
    <source>
        <dbReference type="ARBA" id="ARBA00004752"/>
    </source>
</evidence>
<dbReference type="PANTHER" id="PTHR23132:SF23">
    <property type="entry name" value="D-ALANINE--D-ALANINE LIGASE B"/>
    <property type="match status" value="1"/>
</dbReference>
<dbReference type="InterPro" id="IPR011127">
    <property type="entry name" value="Dala_Dala_lig_N"/>
</dbReference>
<evidence type="ECO:0000256" key="16">
    <source>
        <dbReference type="ARBA" id="ARBA00047614"/>
    </source>
</evidence>
<dbReference type="GO" id="GO:0005829">
    <property type="term" value="C:cytosol"/>
    <property type="evidence" value="ECO:0007669"/>
    <property type="project" value="UniProtKB-ARBA"/>
</dbReference>
<dbReference type="InterPro" id="IPR011095">
    <property type="entry name" value="Dala_Dala_lig_C"/>
</dbReference>
<dbReference type="InterPro" id="IPR011761">
    <property type="entry name" value="ATP-grasp"/>
</dbReference>
<dbReference type="InterPro" id="IPR005905">
    <property type="entry name" value="D_ala_D_ala"/>
</dbReference>
<dbReference type="GO" id="GO:0071555">
    <property type="term" value="P:cell wall organization"/>
    <property type="evidence" value="ECO:0007669"/>
    <property type="project" value="UniProtKB-KW"/>
</dbReference>
<feature type="active site" evidence="19">
    <location>
        <position position="152"/>
    </location>
</feature>
<feature type="binding site" evidence="20">
    <location>
        <position position="259"/>
    </location>
    <ligand>
        <name>Mg(2+)</name>
        <dbReference type="ChEBI" id="CHEBI:18420"/>
        <label>1</label>
    </ligand>
</feature>
<dbReference type="GO" id="GO:0005524">
    <property type="term" value="F:ATP binding"/>
    <property type="evidence" value="ECO:0007669"/>
    <property type="project" value="UniProtKB-UniRule"/>
</dbReference>
<dbReference type="OrthoDB" id="9813261at2"/>
<evidence type="ECO:0000256" key="13">
    <source>
        <dbReference type="ARBA" id="ARBA00022984"/>
    </source>
</evidence>
<dbReference type="AlphaFoldDB" id="A0A9Q7E4F3"/>
<feature type="domain" description="ATP-grasp" evidence="22">
    <location>
        <begin position="106"/>
        <end position="305"/>
    </location>
</feature>
<evidence type="ECO:0000256" key="17">
    <source>
        <dbReference type="ARBA" id="ARBA00060592"/>
    </source>
</evidence>
<evidence type="ECO:0000313" key="24">
    <source>
        <dbReference type="Proteomes" id="UP000595373"/>
    </source>
</evidence>
<feature type="active site" evidence="19">
    <location>
        <position position="283"/>
    </location>
</feature>
<evidence type="ECO:0000313" key="23">
    <source>
        <dbReference type="EMBL" id="QQF82038.1"/>
    </source>
</evidence>
<dbReference type="InterPro" id="IPR013815">
    <property type="entry name" value="ATP_grasp_subdomain_1"/>
</dbReference>
<dbReference type="FunFam" id="3.40.50.20:FF:000013">
    <property type="entry name" value="D-alanine--D-alanine ligase"/>
    <property type="match status" value="1"/>
</dbReference>
<accession>A0A9Q7E4F3</accession>
<dbReference type="Gene3D" id="3.40.50.20">
    <property type="match status" value="1"/>
</dbReference>
<sequence>MTKPLKQQKIAVLLGGTSAEREVSLNSGNAVLTALRNQGFDAHPIDPKEYPVVMLKEQGFDRVFNILHGRGGEDGTIQGLLEQIGLPYTGCGVMASALTMDKMRTKMLWKAFGLPVADMEVVTRTSFSQLNPQVVVEKLGLPLMVKPSLEGSSVGLTKVNAIDDLKSAVEFALQYDETVLIEEWLSGDELTVPILGNEVLPSIKIVPQGEFYDYEAKYIADNTQYFCPSGLTEEREQELRQLVKQAYDVVGCRGWSRIDVMLDGEGKFRLVEVNTNPGMTSHSLFPKSAATVGYSFEQLVVKILELSL</sequence>